<proteinExistence type="predicted"/>
<gene>
    <name evidence="3" type="ORF">AQPE_2822</name>
</gene>
<keyword evidence="1" id="KW-0732">Signal</keyword>
<organism evidence="3 4">
    <name type="scientific">Aquipluma nitroreducens</name>
    <dbReference type="NCBI Taxonomy" id="2010828"/>
    <lineage>
        <taxon>Bacteria</taxon>
        <taxon>Pseudomonadati</taxon>
        <taxon>Bacteroidota</taxon>
        <taxon>Bacteroidia</taxon>
        <taxon>Marinilabiliales</taxon>
        <taxon>Prolixibacteraceae</taxon>
        <taxon>Aquipluma</taxon>
    </lineage>
</organism>
<evidence type="ECO:0000256" key="1">
    <source>
        <dbReference type="SAM" id="SignalP"/>
    </source>
</evidence>
<evidence type="ECO:0000259" key="2">
    <source>
        <dbReference type="Pfam" id="PF10988"/>
    </source>
</evidence>
<accession>A0A5K7SB06</accession>
<dbReference type="Proteomes" id="UP001193389">
    <property type="component" value="Chromosome"/>
</dbReference>
<feature type="signal peptide" evidence="1">
    <location>
        <begin position="1"/>
        <end position="23"/>
    </location>
</feature>
<evidence type="ECO:0000313" key="4">
    <source>
        <dbReference type="Proteomes" id="UP001193389"/>
    </source>
</evidence>
<dbReference type="PANTHER" id="PTHR39200">
    <property type="entry name" value="HYPOTHETICAL EXPORTED PROTEIN"/>
    <property type="match status" value="1"/>
</dbReference>
<dbReference type="KEGG" id="anf:AQPE_2822"/>
<dbReference type="Gene3D" id="2.160.20.120">
    <property type="match status" value="1"/>
</dbReference>
<reference evidence="3" key="1">
    <citation type="journal article" date="2020" name="Int. J. Syst. Evol. Microbiol.">
        <title>Aquipluma nitroreducens gen. nov. sp. nov., a novel facultatively anaerobic bacterium isolated from a freshwater lake.</title>
        <authorList>
            <person name="Watanabe M."/>
            <person name="Kojima H."/>
            <person name="Fukui M."/>
        </authorList>
    </citation>
    <scope>NUCLEOTIDE SEQUENCE</scope>
    <source>
        <strain evidence="3">MeG22</strain>
    </source>
</reference>
<sequence>MRTKLATAFILFVFILTGIQVQAEEQNRKVDPFSEISLRIGAKVHLEQGAKQNLEIVAKSSTLDEIITEVKDGKLIIRFPNKDYFWKTFQPGEVIIYITTPEINGLGVSGSGDIIAENEIKTKILDLGVSGSGNIRLSELSAERVKSSISGSGDIVLAGKAAAQDLSVAISGSGNFKGFDYSADDVSVKIAGSGNVDIEANKNLYVRLAGSGNVTYKGRPMIDQSIAGSGKVRSAR</sequence>
<keyword evidence="4" id="KW-1185">Reference proteome</keyword>
<dbReference type="InterPro" id="IPR021255">
    <property type="entry name" value="DUF2807"/>
</dbReference>
<dbReference type="AlphaFoldDB" id="A0A5K7SB06"/>
<feature type="chain" id="PRO_5024449464" description="Putative auto-transporter adhesin head GIN domain-containing protein" evidence="1">
    <location>
        <begin position="24"/>
        <end position="236"/>
    </location>
</feature>
<name>A0A5K7SB06_9BACT</name>
<protein>
    <recommendedName>
        <fullName evidence="2">Putative auto-transporter adhesin head GIN domain-containing protein</fullName>
    </recommendedName>
</protein>
<evidence type="ECO:0000313" key="3">
    <source>
        <dbReference type="EMBL" id="BBE18659.1"/>
    </source>
</evidence>
<dbReference type="PANTHER" id="PTHR39200:SF1">
    <property type="entry name" value="AUTO-TRANSPORTER ADHESIN HEAD GIN DOMAIN-CONTAINING PROTEIN-RELATED"/>
    <property type="match status" value="1"/>
</dbReference>
<dbReference type="EMBL" id="AP018694">
    <property type="protein sequence ID" value="BBE18659.1"/>
    <property type="molecule type" value="Genomic_DNA"/>
</dbReference>
<dbReference type="RefSeq" id="WP_318346975.1">
    <property type="nucleotide sequence ID" value="NZ_AP018694.1"/>
</dbReference>
<dbReference type="Pfam" id="PF10988">
    <property type="entry name" value="DUF2807"/>
    <property type="match status" value="1"/>
</dbReference>
<feature type="domain" description="Putative auto-transporter adhesin head GIN" evidence="2">
    <location>
        <begin position="32"/>
        <end position="220"/>
    </location>
</feature>